<gene>
    <name evidence="1" type="ORF">ACFSBX_13560</name>
</gene>
<dbReference type="AlphaFoldDB" id="A0ABD6CSA0"/>
<evidence type="ECO:0000313" key="2">
    <source>
        <dbReference type="Proteomes" id="UP001597085"/>
    </source>
</evidence>
<proteinExistence type="predicted"/>
<keyword evidence="2" id="KW-1185">Reference proteome</keyword>
<reference evidence="1 2" key="1">
    <citation type="journal article" date="2019" name="Int. J. Syst. Evol. Microbiol.">
        <title>The Global Catalogue of Microorganisms (GCM) 10K type strain sequencing project: providing services to taxonomists for standard genome sequencing and annotation.</title>
        <authorList>
            <consortium name="The Broad Institute Genomics Platform"/>
            <consortium name="The Broad Institute Genome Sequencing Center for Infectious Disease"/>
            <person name="Wu L."/>
            <person name="Ma J."/>
        </authorList>
    </citation>
    <scope>NUCLEOTIDE SEQUENCE [LARGE SCALE GENOMIC DNA]</scope>
    <source>
        <strain evidence="1 2">CGMCC 1.12121</strain>
    </source>
</reference>
<dbReference type="Proteomes" id="UP001597085">
    <property type="component" value="Unassembled WGS sequence"/>
</dbReference>
<dbReference type="EMBL" id="JBHUDK010000012">
    <property type="protein sequence ID" value="MFD1599985.1"/>
    <property type="molecule type" value="Genomic_DNA"/>
</dbReference>
<comment type="caution">
    <text evidence="1">The sequence shown here is derived from an EMBL/GenBank/DDBJ whole genome shotgun (WGS) entry which is preliminary data.</text>
</comment>
<name>A0ABD6CSA0_9EURY</name>
<sequence length="158" mass="17731">MSERAHDLIDSHEVDAELIEALLWRYGADVDTPDPESLDSAGDRVYEFMTEHGSSVRPAADHFYQFEDHPEYGSRPAAPATEPDFEIVLDELVRAGLIARTGEDRPRYSASFYDLLVELGPTFTAGEIDTLCERTGMDKRAVYHRVLGSLKLDLDLGR</sequence>
<evidence type="ECO:0000313" key="1">
    <source>
        <dbReference type="EMBL" id="MFD1599985.1"/>
    </source>
</evidence>
<dbReference type="RefSeq" id="WP_256421042.1">
    <property type="nucleotide sequence ID" value="NZ_JANHDI010000006.1"/>
</dbReference>
<accession>A0ABD6CSA0</accession>
<protein>
    <submittedName>
        <fullName evidence="1">Uncharacterized protein</fullName>
    </submittedName>
</protein>
<organism evidence="1 2">
    <name type="scientific">Halobellus rarus</name>
    <dbReference type="NCBI Taxonomy" id="1126237"/>
    <lineage>
        <taxon>Archaea</taxon>
        <taxon>Methanobacteriati</taxon>
        <taxon>Methanobacteriota</taxon>
        <taxon>Stenosarchaea group</taxon>
        <taxon>Halobacteria</taxon>
        <taxon>Halobacteriales</taxon>
        <taxon>Haloferacaceae</taxon>
        <taxon>Halobellus</taxon>
    </lineage>
</organism>